<organism evidence="3">
    <name type="scientific">freshwater metagenome</name>
    <dbReference type="NCBI Taxonomy" id="449393"/>
    <lineage>
        <taxon>unclassified sequences</taxon>
        <taxon>metagenomes</taxon>
        <taxon>ecological metagenomes</taxon>
    </lineage>
</organism>
<dbReference type="InterPro" id="IPR036849">
    <property type="entry name" value="Enolase-like_C_sf"/>
</dbReference>
<keyword evidence="1" id="KW-0479">Metal-binding</keyword>
<proteinExistence type="predicted"/>
<name>A0A6J6CP80_9ZZZZ</name>
<dbReference type="EMBL" id="CAEZTE010000001">
    <property type="protein sequence ID" value="CAB4552985.1"/>
    <property type="molecule type" value="Genomic_DNA"/>
</dbReference>
<dbReference type="SFLD" id="SFLDF00009">
    <property type="entry name" value="o-succinylbenzoate_synthase"/>
    <property type="match status" value="1"/>
</dbReference>
<dbReference type="GO" id="GO:0046872">
    <property type="term" value="F:metal ion binding"/>
    <property type="evidence" value="ECO:0007669"/>
    <property type="project" value="UniProtKB-KW"/>
</dbReference>
<dbReference type="Pfam" id="PF18374">
    <property type="entry name" value="Enolase_like_N"/>
    <property type="match status" value="1"/>
</dbReference>
<dbReference type="CDD" id="cd03320">
    <property type="entry name" value="OSBS"/>
    <property type="match status" value="1"/>
</dbReference>
<dbReference type="Gene3D" id="3.20.20.120">
    <property type="entry name" value="Enolase-like C-terminal domain"/>
    <property type="match status" value="1"/>
</dbReference>
<evidence type="ECO:0000259" key="2">
    <source>
        <dbReference type="SMART" id="SM00922"/>
    </source>
</evidence>
<evidence type="ECO:0000256" key="1">
    <source>
        <dbReference type="ARBA" id="ARBA00022723"/>
    </source>
</evidence>
<dbReference type="PANTHER" id="PTHR48073">
    <property type="entry name" value="O-SUCCINYLBENZOATE SYNTHASE-RELATED"/>
    <property type="match status" value="1"/>
</dbReference>
<dbReference type="SMART" id="SM00922">
    <property type="entry name" value="MR_MLE"/>
    <property type="match status" value="1"/>
</dbReference>
<accession>A0A6J6CP80</accession>
<dbReference type="Pfam" id="PF13378">
    <property type="entry name" value="MR_MLE_C"/>
    <property type="match status" value="1"/>
</dbReference>
<feature type="domain" description="Mandelate racemase/muconate lactonizing enzyme C-terminal" evidence="2">
    <location>
        <begin position="82"/>
        <end position="175"/>
    </location>
</feature>
<evidence type="ECO:0000313" key="3">
    <source>
        <dbReference type="EMBL" id="CAB4552985.1"/>
    </source>
</evidence>
<gene>
    <name evidence="3" type="ORF">UFOPK1599_00021</name>
</gene>
<dbReference type="SUPFAM" id="SSF51604">
    <property type="entry name" value="Enolase C-terminal domain-like"/>
    <property type="match status" value="1"/>
</dbReference>
<protein>
    <submittedName>
        <fullName evidence="3">Unannotated protein</fullName>
    </submittedName>
</protein>
<sequence>MFPYAIHVVDLPLNIIFRELKTREIAIFEGPKGWSEFSPFLEYGVKESSIWLKAALEGACDEAPKKIREDIEINATIPRTSISEVKNILDKFPGCKTVKIKIDNFRQDQDLLVEVLSIVPEAKIRLDINGKWSLTEAISNLIDYGKDFGANIDYIEQPCSDIDDLFELRKKTKLKIAVDESIRKHINNDFSKLKEIADVAVIKWAPTGGIKSALEIIEEINLPVVVSSALDSSIGISHGLALAQSVPNLYGPCGLGTASFFKSDITTNPFIVFEGKLKNRKIEADLLDQFKAKPERQLWWQNRIEQIYREGLI</sequence>
<dbReference type="InterPro" id="IPR013342">
    <property type="entry name" value="Mandelate_racemase_C"/>
</dbReference>
<dbReference type="PANTHER" id="PTHR48073:SF2">
    <property type="entry name" value="O-SUCCINYLBENZOATE SYNTHASE"/>
    <property type="match status" value="1"/>
</dbReference>
<dbReference type="AlphaFoldDB" id="A0A6J6CP80"/>
<dbReference type="InterPro" id="IPR029065">
    <property type="entry name" value="Enolase_C-like"/>
</dbReference>
<dbReference type="SFLD" id="SFLDG00180">
    <property type="entry name" value="muconate_cycloisomerase"/>
    <property type="match status" value="1"/>
</dbReference>
<reference evidence="3" key="1">
    <citation type="submission" date="2020-05" db="EMBL/GenBank/DDBJ databases">
        <authorList>
            <person name="Chiriac C."/>
            <person name="Salcher M."/>
            <person name="Ghai R."/>
            <person name="Kavagutti S V."/>
        </authorList>
    </citation>
    <scope>NUCLEOTIDE SEQUENCE</scope>
</reference>
<dbReference type="NCBIfam" id="NF002782">
    <property type="entry name" value="PRK02901.1"/>
    <property type="match status" value="1"/>
</dbReference>
<dbReference type="SFLD" id="SFLDS00001">
    <property type="entry name" value="Enolase"/>
    <property type="match status" value="1"/>
</dbReference>